<evidence type="ECO:0000256" key="2">
    <source>
        <dbReference type="ARBA" id="ARBA00022679"/>
    </source>
</evidence>
<dbReference type="PROSITE" id="PS51682">
    <property type="entry name" value="SAM_OMT_I"/>
    <property type="match status" value="1"/>
</dbReference>
<sequence length="242" mass="26486">MKENETPLYASPELGRSVTEYSAQHSTPLPKHITEFHASIATSREDSMLMSSNFQSQWNYILARSIGAKRVLEIGVYVGYSAMVWSHAVGPEGRVTGLEFEPDYAKLANDAFVANGVNNVDIVVGPAAETLPKLSPSEPYDIVFLDADKTGYPGYLKQLLEASRPGAAGRLLRPGALIISDNVLRRGLVADINALGKASLEDDNMKHVVAVREFNDLCVSNPRLETFLVPLWDGVNITRLID</sequence>
<dbReference type="Pfam" id="PF01596">
    <property type="entry name" value="Methyltransf_3"/>
    <property type="match status" value="1"/>
</dbReference>
<dbReference type="Gene3D" id="3.40.50.150">
    <property type="entry name" value="Vaccinia Virus protein VP39"/>
    <property type="match status" value="1"/>
</dbReference>
<protein>
    <recommendedName>
        <fullName evidence="7">Caffeoyl-CoA O-methyltransferase 2</fullName>
    </recommendedName>
</protein>
<organism evidence="5 6">
    <name type="scientific">Neonectria ditissima</name>
    <dbReference type="NCBI Taxonomy" id="78410"/>
    <lineage>
        <taxon>Eukaryota</taxon>
        <taxon>Fungi</taxon>
        <taxon>Dikarya</taxon>
        <taxon>Ascomycota</taxon>
        <taxon>Pezizomycotina</taxon>
        <taxon>Sordariomycetes</taxon>
        <taxon>Hypocreomycetidae</taxon>
        <taxon>Hypocreales</taxon>
        <taxon>Nectriaceae</taxon>
        <taxon>Neonectria</taxon>
    </lineage>
</organism>
<dbReference type="AlphaFoldDB" id="A0A0P7AQD2"/>
<reference evidence="5 6" key="1">
    <citation type="submission" date="2015-09" db="EMBL/GenBank/DDBJ databases">
        <title>Draft genome of a European isolate of the apple canker pathogen Neonectria ditissima.</title>
        <authorList>
            <person name="Gomez-Cortecero A."/>
            <person name="Harrison R.J."/>
            <person name="Armitage A.D."/>
        </authorList>
    </citation>
    <scope>NUCLEOTIDE SEQUENCE [LARGE SCALE GENOMIC DNA]</scope>
    <source>
        <strain evidence="5 6">R09/05</strain>
    </source>
</reference>
<dbReference type="OrthoDB" id="10251242at2759"/>
<dbReference type="PANTHER" id="PTHR10509">
    <property type="entry name" value="O-METHYLTRANSFERASE-RELATED"/>
    <property type="match status" value="1"/>
</dbReference>
<dbReference type="GO" id="GO:0008171">
    <property type="term" value="F:O-methyltransferase activity"/>
    <property type="evidence" value="ECO:0007669"/>
    <property type="project" value="InterPro"/>
</dbReference>
<keyword evidence="1" id="KW-0489">Methyltransferase</keyword>
<comment type="caution">
    <text evidence="5">The sequence shown here is derived from an EMBL/GenBank/DDBJ whole genome shotgun (WGS) entry which is preliminary data.</text>
</comment>
<evidence type="ECO:0000256" key="3">
    <source>
        <dbReference type="ARBA" id="ARBA00022691"/>
    </source>
</evidence>
<keyword evidence="2" id="KW-0808">Transferase</keyword>
<proteinExistence type="inferred from homology"/>
<evidence type="ECO:0000313" key="6">
    <source>
        <dbReference type="Proteomes" id="UP000050424"/>
    </source>
</evidence>
<keyword evidence="3" id="KW-0949">S-adenosyl-L-methionine</keyword>
<evidence type="ECO:0008006" key="7">
    <source>
        <dbReference type="Google" id="ProtNLM"/>
    </source>
</evidence>
<dbReference type="GO" id="GO:0032259">
    <property type="term" value="P:methylation"/>
    <property type="evidence" value="ECO:0007669"/>
    <property type="project" value="UniProtKB-KW"/>
</dbReference>
<dbReference type="InterPro" id="IPR029063">
    <property type="entry name" value="SAM-dependent_MTases_sf"/>
</dbReference>
<dbReference type="PANTHER" id="PTHR10509:SF14">
    <property type="entry name" value="CAFFEOYL-COA O-METHYLTRANSFERASE 3-RELATED"/>
    <property type="match status" value="1"/>
</dbReference>
<dbReference type="InterPro" id="IPR050362">
    <property type="entry name" value="Cation-dep_OMT"/>
</dbReference>
<accession>A0A0P7AQD2</accession>
<gene>
    <name evidence="5" type="ORF">AK830_g10270</name>
</gene>
<dbReference type="STRING" id="78410.A0A0P7AQD2"/>
<dbReference type="InterPro" id="IPR002935">
    <property type="entry name" value="SAM_O-MeTrfase"/>
</dbReference>
<dbReference type="GO" id="GO:0008757">
    <property type="term" value="F:S-adenosylmethionine-dependent methyltransferase activity"/>
    <property type="evidence" value="ECO:0007669"/>
    <property type="project" value="TreeGrafter"/>
</dbReference>
<evidence type="ECO:0000256" key="4">
    <source>
        <dbReference type="ARBA" id="ARBA00023453"/>
    </source>
</evidence>
<dbReference type="Proteomes" id="UP000050424">
    <property type="component" value="Unassembled WGS sequence"/>
</dbReference>
<dbReference type="EMBL" id="LKCW01000209">
    <property type="protein sequence ID" value="KPM36302.1"/>
    <property type="molecule type" value="Genomic_DNA"/>
</dbReference>
<comment type="similarity">
    <text evidence="4">Belongs to the class I-like SAM-binding methyltransferase superfamily. Cation-dependent O-methyltransferase family.</text>
</comment>
<keyword evidence="6" id="KW-1185">Reference proteome</keyword>
<dbReference type="CDD" id="cd02440">
    <property type="entry name" value="AdoMet_MTases"/>
    <property type="match status" value="1"/>
</dbReference>
<dbReference type="SUPFAM" id="SSF53335">
    <property type="entry name" value="S-adenosyl-L-methionine-dependent methyltransferases"/>
    <property type="match status" value="1"/>
</dbReference>
<name>A0A0P7AQD2_9HYPO</name>
<evidence type="ECO:0000313" key="5">
    <source>
        <dbReference type="EMBL" id="KPM36302.1"/>
    </source>
</evidence>
<evidence type="ECO:0000256" key="1">
    <source>
        <dbReference type="ARBA" id="ARBA00022603"/>
    </source>
</evidence>